<name>A0A9X7HPH1_BACCE</name>
<evidence type="ECO:0000256" key="1">
    <source>
        <dbReference type="SAM" id="Phobius"/>
    </source>
</evidence>
<comment type="caution">
    <text evidence="2">The sequence shown here is derived from an EMBL/GenBank/DDBJ whole genome shotgun (WGS) entry which is preliminary data.</text>
</comment>
<protein>
    <submittedName>
        <fullName evidence="2">Uncharacterized protein</fullName>
    </submittedName>
</protein>
<feature type="transmembrane region" description="Helical" evidence="1">
    <location>
        <begin position="60"/>
        <end position="77"/>
    </location>
</feature>
<dbReference type="EMBL" id="NUUR01000006">
    <property type="protein sequence ID" value="PHG84219.1"/>
    <property type="molecule type" value="Genomic_DNA"/>
</dbReference>
<keyword evidence="1" id="KW-0472">Membrane</keyword>
<keyword evidence="1" id="KW-0812">Transmembrane</keyword>
<feature type="transmembrane region" description="Helical" evidence="1">
    <location>
        <begin position="6"/>
        <end position="25"/>
    </location>
</feature>
<reference evidence="2 3" key="1">
    <citation type="submission" date="2017-09" db="EMBL/GenBank/DDBJ databases">
        <title>Large-scale bioinformatics analysis of Bacillus genomes uncovers conserved roles of natural products in bacterial physiology.</title>
        <authorList>
            <consortium name="Agbiome Team Llc"/>
            <person name="Bleich R.M."/>
            <person name="Grubbs K.J."/>
            <person name="Santa Maria K.C."/>
            <person name="Allen S.E."/>
            <person name="Farag S."/>
            <person name="Shank E.A."/>
            <person name="Bowers A."/>
        </authorList>
    </citation>
    <scope>NUCLEOTIDE SEQUENCE [LARGE SCALE GENOMIC DNA]</scope>
    <source>
        <strain evidence="2 3">AFS029792</strain>
    </source>
</reference>
<organism evidence="2 3">
    <name type="scientific">Bacillus cereus</name>
    <dbReference type="NCBI Taxonomy" id="1396"/>
    <lineage>
        <taxon>Bacteria</taxon>
        <taxon>Bacillati</taxon>
        <taxon>Bacillota</taxon>
        <taxon>Bacilli</taxon>
        <taxon>Bacillales</taxon>
        <taxon>Bacillaceae</taxon>
        <taxon>Bacillus</taxon>
        <taxon>Bacillus cereus group</taxon>
    </lineage>
</organism>
<proteinExistence type="predicted"/>
<gene>
    <name evidence="2" type="ORF">COI69_02700</name>
</gene>
<sequence>MQHPIPYKPLILLVFFILLFSLLYIRLKVPQGTGCIFEKTAQKSPPSKSKRLVRLSSPKGYRLFFLIFVLAKLFSAGF</sequence>
<dbReference type="AlphaFoldDB" id="A0A9X7HPH1"/>
<dbReference type="Proteomes" id="UP000225135">
    <property type="component" value="Unassembled WGS sequence"/>
</dbReference>
<keyword evidence="1" id="KW-1133">Transmembrane helix</keyword>
<evidence type="ECO:0000313" key="3">
    <source>
        <dbReference type="Proteomes" id="UP000225135"/>
    </source>
</evidence>
<evidence type="ECO:0000313" key="2">
    <source>
        <dbReference type="EMBL" id="PHG84219.1"/>
    </source>
</evidence>
<accession>A0A9X7HPH1</accession>